<proteinExistence type="evidence at transcript level"/>
<sequence>MGLATLLSVTISYSPLVVSRIPRTWCSDYHPFRTLKVASVPGTPKWVTLCCVCDIFGLSLFLSPTNCAFSGQVNKSISVPRPRTRTRTRF</sequence>
<protein>
    <submittedName>
        <fullName evidence="1">IP18247p</fullName>
    </submittedName>
</protein>
<reference evidence="1" key="1">
    <citation type="submission" date="2007-02" db="EMBL/GenBank/DDBJ databases">
        <authorList>
            <person name="Stapleton M."/>
            <person name="Carlson J."/>
            <person name="Frise E."/>
            <person name="Kapadia B."/>
            <person name="Park S."/>
            <person name="Wan K."/>
            <person name="Yu C."/>
            <person name="Celniker S."/>
        </authorList>
    </citation>
    <scope>NUCLEOTIDE SEQUENCE</scope>
</reference>
<name>A2VER7_DROME</name>
<accession>A2VER7</accession>
<evidence type="ECO:0000313" key="1">
    <source>
        <dbReference type="EMBL" id="ABN49375.1"/>
    </source>
</evidence>
<dbReference type="AlphaFoldDB" id="A2VER7"/>
<dbReference type="EMBL" id="BT030236">
    <property type="protein sequence ID" value="ABN49375.1"/>
    <property type="molecule type" value="mRNA"/>
</dbReference>
<organism evidence="1">
    <name type="scientific">Drosophila melanogaster</name>
    <name type="common">Fruit fly</name>
    <dbReference type="NCBI Taxonomy" id="7227"/>
    <lineage>
        <taxon>Eukaryota</taxon>
        <taxon>Metazoa</taxon>
        <taxon>Ecdysozoa</taxon>
        <taxon>Arthropoda</taxon>
        <taxon>Hexapoda</taxon>
        <taxon>Insecta</taxon>
        <taxon>Pterygota</taxon>
        <taxon>Neoptera</taxon>
        <taxon>Endopterygota</taxon>
        <taxon>Diptera</taxon>
        <taxon>Brachycera</taxon>
        <taxon>Muscomorpha</taxon>
        <taxon>Ephydroidea</taxon>
        <taxon>Drosophilidae</taxon>
        <taxon>Drosophila</taxon>
        <taxon>Sophophora</taxon>
    </lineage>
</organism>